<sequence length="279" mass="31187">MEEAELAHNGLELAVTAPVNEEPKLSLKLGFPSTIKFECCILNGDGSKGVSSSGRRSAGGGDGRSDRSSSSTQGAFAGKVGDDRDVVAPKCHCGVYAISHTDTVKEGNKRGRGIETPASAKEVSSRRHREGRKRERDRESKKERYIGEETRHRLQRRPPWPLLNSTTDTSRNHAAVELEERETRRKRKKVLSLLQLRVAVIPSSDFTVAVDGGGSPSMVVAVVVLERRRRTNSKEKESEVLTELRRCMLQRRASGRREWHRCPRKSPLVRVFSDLTLFF</sequence>
<gene>
    <name evidence="2" type="ORF">PIB30_068314</name>
</gene>
<organism evidence="2 3">
    <name type="scientific">Stylosanthes scabra</name>
    <dbReference type="NCBI Taxonomy" id="79078"/>
    <lineage>
        <taxon>Eukaryota</taxon>
        <taxon>Viridiplantae</taxon>
        <taxon>Streptophyta</taxon>
        <taxon>Embryophyta</taxon>
        <taxon>Tracheophyta</taxon>
        <taxon>Spermatophyta</taxon>
        <taxon>Magnoliopsida</taxon>
        <taxon>eudicotyledons</taxon>
        <taxon>Gunneridae</taxon>
        <taxon>Pentapetalae</taxon>
        <taxon>rosids</taxon>
        <taxon>fabids</taxon>
        <taxon>Fabales</taxon>
        <taxon>Fabaceae</taxon>
        <taxon>Papilionoideae</taxon>
        <taxon>50 kb inversion clade</taxon>
        <taxon>dalbergioids sensu lato</taxon>
        <taxon>Dalbergieae</taxon>
        <taxon>Pterocarpus clade</taxon>
        <taxon>Stylosanthes</taxon>
    </lineage>
</organism>
<feature type="region of interest" description="Disordered" evidence="1">
    <location>
        <begin position="103"/>
        <end position="142"/>
    </location>
</feature>
<keyword evidence="3" id="KW-1185">Reference proteome</keyword>
<evidence type="ECO:0000313" key="3">
    <source>
        <dbReference type="Proteomes" id="UP001341840"/>
    </source>
</evidence>
<feature type="compositionally biased region" description="Basic and acidic residues" evidence="1">
    <location>
        <begin position="103"/>
        <end position="113"/>
    </location>
</feature>
<comment type="caution">
    <text evidence="2">The sequence shown here is derived from an EMBL/GenBank/DDBJ whole genome shotgun (WGS) entry which is preliminary data.</text>
</comment>
<evidence type="ECO:0000313" key="2">
    <source>
        <dbReference type="EMBL" id="MED6125411.1"/>
    </source>
</evidence>
<feature type="compositionally biased region" description="Basic and acidic residues" evidence="1">
    <location>
        <begin position="132"/>
        <end position="142"/>
    </location>
</feature>
<evidence type="ECO:0000256" key="1">
    <source>
        <dbReference type="SAM" id="MobiDB-lite"/>
    </source>
</evidence>
<dbReference type="EMBL" id="JASCZI010030938">
    <property type="protein sequence ID" value="MED6125411.1"/>
    <property type="molecule type" value="Genomic_DNA"/>
</dbReference>
<feature type="compositionally biased region" description="Low complexity" evidence="1">
    <location>
        <begin position="47"/>
        <end position="56"/>
    </location>
</feature>
<name>A0ABU6RMU8_9FABA</name>
<proteinExistence type="predicted"/>
<dbReference type="Proteomes" id="UP001341840">
    <property type="component" value="Unassembled WGS sequence"/>
</dbReference>
<feature type="region of interest" description="Disordered" evidence="1">
    <location>
        <begin position="47"/>
        <end position="81"/>
    </location>
</feature>
<accession>A0ABU6RMU8</accession>
<reference evidence="2 3" key="1">
    <citation type="journal article" date="2023" name="Plants (Basel)">
        <title>Bridging the Gap: Combining Genomics and Transcriptomics Approaches to Understand Stylosanthes scabra, an Orphan Legume from the Brazilian Caatinga.</title>
        <authorList>
            <person name="Ferreira-Neto J.R.C."/>
            <person name="da Silva M.D."/>
            <person name="Binneck E."/>
            <person name="de Melo N.F."/>
            <person name="da Silva R.H."/>
            <person name="de Melo A.L.T.M."/>
            <person name="Pandolfi V."/>
            <person name="Bustamante F.O."/>
            <person name="Brasileiro-Vidal A.C."/>
            <person name="Benko-Iseppon A.M."/>
        </authorList>
    </citation>
    <scope>NUCLEOTIDE SEQUENCE [LARGE SCALE GENOMIC DNA]</scope>
    <source>
        <tissue evidence="2">Leaves</tissue>
    </source>
</reference>
<protein>
    <submittedName>
        <fullName evidence="2">Uncharacterized protein</fullName>
    </submittedName>
</protein>